<dbReference type="EMBL" id="JBHMDO010000008">
    <property type="protein sequence ID" value="MFB9325119.1"/>
    <property type="molecule type" value="Genomic_DNA"/>
</dbReference>
<dbReference type="Pfam" id="PF00990">
    <property type="entry name" value="GGDEF"/>
    <property type="match status" value="1"/>
</dbReference>
<dbReference type="SUPFAM" id="SSF48452">
    <property type="entry name" value="TPR-like"/>
    <property type="match status" value="2"/>
</dbReference>
<feature type="domain" description="GGDEF" evidence="3">
    <location>
        <begin position="1485"/>
        <end position="1616"/>
    </location>
</feature>
<keyword evidence="5" id="KW-1185">Reference proteome</keyword>
<dbReference type="RefSeq" id="WP_377490323.1">
    <property type="nucleotide sequence ID" value="NZ_JBHMDO010000008.1"/>
</dbReference>
<keyword evidence="4" id="KW-0548">Nucleotidyltransferase</keyword>
<organism evidence="4 5">
    <name type="scientific">Paenibacillus aurantiacus</name>
    <dbReference type="NCBI Taxonomy" id="1936118"/>
    <lineage>
        <taxon>Bacteria</taxon>
        <taxon>Bacillati</taxon>
        <taxon>Bacillota</taxon>
        <taxon>Bacilli</taxon>
        <taxon>Bacillales</taxon>
        <taxon>Paenibacillaceae</taxon>
        <taxon>Paenibacillus</taxon>
    </lineage>
</organism>
<evidence type="ECO:0000259" key="2">
    <source>
        <dbReference type="PROSITE" id="PS50011"/>
    </source>
</evidence>
<dbReference type="SUPFAM" id="SSF55781">
    <property type="entry name" value="GAF domain-like"/>
    <property type="match status" value="2"/>
</dbReference>
<dbReference type="Proteomes" id="UP001589747">
    <property type="component" value="Unassembled WGS sequence"/>
</dbReference>
<dbReference type="Gene3D" id="3.30.70.270">
    <property type="match status" value="1"/>
</dbReference>
<dbReference type="InterPro" id="IPR050469">
    <property type="entry name" value="Diguanylate_Cyclase"/>
</dbReference>
<dbReference type="Gene3D" id="1.25.40.10">
    <property type="entry name" value="Tetratricopeptide repeat domain"/>
    <property type="match status" value="3"/>
</dbReference>
<dbReference type="EC" id="2.7.7.65" evidence="4"/>
<dbReference type="InterPro" id="IPR043128">
    <property type="entry name" value="Rev_trsase/Diguanyl_cyclase"/>
</dbReference>
<dbReference type="Gene3D" id="3.30.200.20">
    <property type="entry name" value="Phosphorylase Kinase, domain 1"/>
    <property type="match status" value="1"/>
</dbReference>
<dbReference type="Pfam" id="PF00069">
    <property type="entry name" value="Pkinase"/>
    <property type="match status" value="1"/>
</dbReference>
<proteinExistence type="predicted"/>
<dbReference type="InterPro" id="IPR000160">
    <property type="entry name" value="GGDEF_dom"/>
</dbReference>
<dbReference type="NCBIfam" id="TIGR00254">
    <property type="entry name" value="GGDEF"/>
    <property type="match status" value="1"/>
</dbReference>
<feature type="domain" description="Protein kinase" evidence="2">
    <location>
        <begin position="8"/>
        <end position="277"/>
    </location>
</feature>
<dbReference type="SMART" id="SM00267">
    <property type="entry name" value="GGDEF"/>
    <property type="match status" value="1"/>
</dbReference>
<dbReference type="InterPro" id="IPR027417">
    <property type="entry name" value="P-loop_NTPase"/>
</dbReference>
<comment type="subcellular location">
    <subcellularLocation>
        <location evidence="1">Membrane</location>
        <topology evidence="1">Single-pass membrane protein</topology>
    </subcellularLocation>
</comment>
<dbReference type="PROSITE" id="PS50887">
    <property type="entry name" value="GGDEF"/>
    <property type="match status" value="1"/>
</dbReference>
<evidence type="ECO:0000313" key="5">
    <source>
        <dbReference type="Proteomes" id="UP001589747"/>
    </source>
</evidence>
<dbReference type="SUPFAM" id="SSF52540">
    <property type="entry name" value="P-loop containing nucleoside triphosphate hydrolases"/>
    <property type="match status" value="1"/>
</dbReference>
<gene>
    <name evidence="4" type="ORF">ACFFSY_04175</name>
</gene>
<dbReference type="InterPro" id="IPR011990">
    <property type="entry name" value="TPR-like_helical_dom_sf"/>
</dbReference>
<evidence type="ECO:0000256" key="1">
    <source>
        <dbReference type="ARBA" id="ARBA00004167"/>
    </source>
</evidence>
<dbReference type="SMART" id="SM00220">
    <property type="entry name" value="S_TKc"/>
    <property type="match status" value="1"/>
</dbReference>
<sequence length="1803" mass="201310">MHRINNQYEIIQPVQGDPSGNLFTARDLQHGGNMVYLRYMPQSGSAEETGESLYEEMVTLRSLAYPAIPEVYAFGLVETVDGELAEPALYCAYEYVSGVTLLEAARQCERSLCVDWFVQACHAVTYLHDRGLVHRHVNGEHILVQGDGPEAGIKFRRLVISPAHERLLHPKWGIGTPYKSPEWYANREETARSDQFALGVLLFKMLGGEEEGAKIGRPLERAQRVCAEGASDEERQLSGLLRIVEKLTQEDPGERYEHLYEVVQAVNAVMGTAYPLVRTEFTERMVADFPIIGRTETEQRLFRQFDRAWRVESMKRIALVTGEAGIGKSRLLEELAVRAVFRRIGVYAGKPALQGAAPFSSIVPIIKKLIARASAGLLEQYGPELVKLVPDEPLLHGVQPTAALSEDKERLRLSIRLAQFVRDVLGGKPACFLVDDAHRLDVGTLGWLDYLFREMTDLPLCLVLAYNEQEAGEAAKPFLKRWQASGWAEAFPIGRFTEEQTGQMVKSLLGMNRVPPQFSRRIHEESQGNPGFITHILLALHTEKKLYVNERGKWSTEFDARGDYGVLPLPASIEDAIAKQLDSLSESAYKMLELMSVCQSDLPLAVIEQVTTRAGAAGVLEELVAQQLLDAQDGDVGRGSCGFQSNIVKSAIYNRISVQRRAEWHRRLADELGRECYGGSNPIRLERIHHLLQLGEHASALALIFKAVHHFMNFSMRDQALQYLRTALWLTGELGDRRERLRVQVLTGEVYLGQGNHDQALEVFEAALLQAADLADRELEIDIKCQLAELHIRKNERQQAEELLNSAMELSLATGYKKGLLEATASFSRIADYAQYGDKLARAEQLLTPEDEASYPDQMAKLYKAKGIYSLTMAKHLEAEDAFRTSMELSRKAGRMEDVSNTLTSLGVIQVLHYDNLEAGRDYFEQALWAALKSGSPHAVTHYCNLLEISVTVDEYAEALDYFKRAETLAIEYDFTLRILGLAISGIHLYTQTSDYQKAYKYLLQAEELLKEQGPDSYWVMPEYHERAAFFYYRMGIFEKALWHAEEGIRLSDDYHDAERAHCKGTRLLASCQLGRRVDRVELQRVLAELRGTKHIRTFRYLLHECADLLLLEGAAAEARSLIEESASLAVRADSERLAIEQLWLEGCSEGGGAGIAKLHEAIARSDAGYAEYLVWKARSALGVIYSALGEMEQARGSYVLALDALYTLTERVPEPFKESYLQTGGRDRLKEGIRHLAPQDAEGSGSASALDGTVDVGGVEGYFRKLAALARAASGEDAAHQNERDASSIGAALAGQTDQCERNLLLLAETAAKLTQADRFCFVLPSEEGLRNRVIGLPPEPGVQDYVLGYAKSRRGGFYVFERFGETCGCADVRLPPGARAVMCLPIYAGSVVPGERSALPRRSPGREEEPAGYLYLEARTPLHRFDETTLERCGWLAQTGLLSIDNYRLQILSAVDKLTGAFTRKYFESIHGELVAESLRQSGNYAVMFSDIDRFKSVNDSYGHKRGDEILREVGRLFREGLREGDLCCRYGGEEFIFLLPDTDADQARVMAERLRVRVEEAKLLGQSASLTVSVGVAACPDQGRQWEELKERADQALYHAKETGRNRVSVWDAAMGQTAKRVDKLAGIVSGSLVQDQRNVLVLVELLQLLNEKRGEEETLYLMLGRVMEILEAAEGFVLTTESASLGESSAAGRVYARKRYEEGWAARPTFNARLVEQVVQAKSGAYLIDWDQTEDLKLGEPAWHSVMLVPLIRGSRVIGVIHLSSPIGKKEYGYNDYNYLHKLAELFAAAISGDDNRQS</sequence>
<dbReference type="GO" id="GO:0052621">
    <property type="term" value="F:diguanylate cyclase activity"/>
    <property type="evidence" value="ECO:0007669"/>
    <property type="project" value="UniProtKB-EC"/>
</dbReference>
<reference evidence="4 5" key="1">
    <citation type="submission" date="2024-09" db="EMBL/GenBank/DDBJ databases">
        <authorList>
            <person name="Sun Q."/>
            <person name="Mori K."/>
        </authorList>
    </citation>
    <scope>NUCLEOTIDE SEQUENCE [LARGE SCALE GENOMIC DNA]</scope>
    <source>
        <strain evidence="4 5">TISTR 2452</strain>
    </source>
</reference>
<evidence type="ECO:0000259" key="3">
    <source>
        <dbReference type="PROSITE" id="PS50887"/>
    </source>
</evidence>
<accession>A0ABV5KIT3</accession>
<dbReference type="InterPro" id="IPR019734">
    <property type="entry name" value="TPR_rpt"/>
</dbReference>
<dbReference type="SUPFAM" id="SSF55073">
    <property type="entry name" value="Nucleotide cyclase"/>
    <property type="match status" value="1"/>
</dbReference>
<dbReference type="Gene3D" id="3.30.450.40">
    <property type="match status" value="1"/>
</dbReference>
<keyword evidence="4" id="KW-0808">Transferase</keyword>
<comment type="caution">
    <text evidence="4">The sequence shown here is derived from an EMBL/GenBank/DDBJ whole genome shotgun (WGS) entry which is preliminary data.</text>
</comment>
<dbReference type="InterPro" id="IPR029787">
    <property type="entry name" value="Nucleotide_cyclase"/>
</dbReference>
<dbReference type="Pfam" id="PF13424">
    <property type="entry name" value="TPR_12"/>
    <property type="match status" value="1"/>
</dbReference>
<dbReference type="InterPro" id="IPR011009">
    <property type="entry name" value="Kinase-like_dom_sf"/>
</dbReference>
<protein>
    <submittedName>
        <fullName evidence="4">Diguanylate cyclase</fullName>
        <ecNumber evidence="4">2.7.7.65</ecNumber>
    </submittedName>
</protein>
<name>A0ABV5KIT3_9BACL</name>
<dbReference type="PANTHER" id="PTHR45138:SF9">
    <property type="entry name" value="DIGUANYLATE CYCLASE DGCM-RELATED"/>
    <property type="match status" value="1"/>
</dbReference>
<dbReference type="Gene3D" id="1.10.510.10">
    <property type="entry name" value="Transferase(Phosphotransferase) domain 1"/>
    <property type="match status" value="1"/>
</dbReference>
<evidence type="ECO:0000313" key="4">
    <source>
        <dbReference type="EMBL" id="MFB9325119.1"/>
    </source>
</evidence>
<dbReference type="SMART" id="SM00028">
    <property type="entry name" value="TPR"/>
    <property type="match status" value="6"/>
</dbReference>
<dbReference type="PANTHER" id="PTHR45138">
    <property type="entry name" value="REGULATORY COMPONENTS OF SENSORY TRANSDUCTION SYSTEM"/>
    <property type="match status" value="1"/>
</dbReference>
<dbReference type="InterPro" id="IPR000719">
    <property type="entry name" value="Prot_kinase_dom"/>
</dbReference>
<dbReference type="PROSITE" id="PS50011">
    <property type="entry name" value="PROTEIN_KINASE_DOM"/>
    <property type="match status" value="1"/>
</dbReference>
<dbReference type="InterPro" id="IPR029016">
    <property type="entry name" value="GAF-like_dom_sf"/>
</dbReference>
<dbReference type="Pfam" id="PF13191">
    <property type="entry name" value="AAA_16"/>
    <property type="match status" value="1"/>
</dbReference>
<dbReference type="SUPFAM" id="SSF56112">
    <property type="entry name" value="Protein kinase-like (PK-like)"/>
    <property type="match status" value="1"/>
</dbReference>
<dbReference type="InterPro" id="IPR041664">
    <property type="entry name" value="AAA_16"/>
</dbReference>
<dbReference type="CDD" id="cd01949">
    <property type="entry name" value="GGDEF"/>
    <property type="match status" value="1"/>
</dbReference>